<sequence>MDQHCDFGIYAGSLDINSIKDVELPPQEPDGRIKTLSNMGMATTNVLGLSEEFVEYASKCRQPVLDAGCAYGEASIAALKKGAKCVIANELQDDFFNIIVKDQRLNEDDRKRLYFKVGKMPDGIDFPENSLGAIHMSRVMHFFHPDEVERTFEKARKWLVPNGRFFILTASPYHYCTEGFGEVYEERYDKGEKWPGEVTDFTLNSGQQFVKKAPTYLHEIDPRVLVRVAEKYGFLIKKVALYGGEKDEDYTSAIFINRKK</sequence>
<dbReference type="Gene3D" id="3.40.50.150">
    <property type="entry name" value="Vaccinia Virus protein VP39"/>
    <property type="match status" value="1"/>
</dbReference>
<accession>A0ABR2GQG8</accession>
<dbReference type="SUPFAM" id="SSF53335">
    <property type="entry name" value="S-adenosyl-L-methionine-dependent methyltransferases"/>
    <property type="match status" value="1"/>
</dbReference>
<dbReference type="InterPro" id="IPR029063">
    <property type="entry name" value="SAM-dependent_MTases_sf"/>
</dbReference>
<dbReference type="Pfam" id="PF13649">
    <property type="entry name" value="Methyltransf_25"/>
    <property type="match status" value="1"/>
</dbReference>
<dbReference type="EMBL" id="JAPFFF010000073">
    <property type="protein sequence ID" value="KAK8835827.1"/>
    <property type="molecule type" value="Genomic_DNA"/>
</dbReference>
<gene>
    <name evidence="2" type="ORF">M9Y10_040375</name>
</gene>
<feature type="domain" description="Methyltransferase" evidence="1">
    <location>
        <begin position="64"/>
        <end position="163"/>
    </location>
</feature>
<dbReference type="InterPro" id="IPR041698">
    <property type="entry name" value="Methyltransf_25"/>
</dbReference>
<dbReference type="CDD" id="cd02440">
    <property type="entry name" value="AdoMet_MTases"/>
    <property type="match status" value="1"/>
</dbReference>
<reference evidence="2 3" key="1">
    <citation type="submission" date="2024-04" db="EMBL/GenBank/DDBJ databases">
        <title>Tritrichomonas musculus Genome.</title>
        <authorList>
            <person name="Alves-Ferreira E."/>
            <person name="Grigg M."/>
            <person name="Lorenzi H."/>
            <person name="Galac M."/>
        </authorList>
    </citation>
    <scope>NUCLEOTIDE SEQUENCE [LARGE SCALE GENOMIC DNA]</scope>
    <source>
        <strain evidence="2 3">EAF2021</strain>
    </source>
</reference>
<evidence type="ECO:0000259" key="1">
    <source>
        <dbReference type="Pfam" id="PF13649"/>
    </source>
</evidence>
<comment type="caution">
    <text evidence="2">The sequence shown here is derived from an EMBL/GenBank/DDBJ whole genome shotgun (WGS) entry which is preliminary data.</text>
</comment>
<organism evidence="2 3">
    <name type="scientific">Tritrichomonas musculus</name>
    <dbReference type="NCBI Taxonomy" id="1915356"/>
    <lineage>
        <taxon>Eukaryota</taxon>
        <taxon>Metamonada</taxon>
        <taxon>Parabasalia</taxon>
        <taxon>Tritrichomonadida</taxon>
        <taxon>Tritrichomonadidae</taxon>
        <taxon>Tritrichomonas</taxon>
    </lineage>
</organism>
<name>A0ABR2GQG8_9EUKA</name>
<keyword evidence="3" id="KW-1185">Reference proteome</keyword>
<protein>
    <recommendedName>
        <fullName evidence="1">Methyltransferase domain-containing protein</fullName>
    </recommendedName>
</protein>
<evidence type="ECO:0000313" key="3">
    <source>
        <dbReference type="Proteomes" id="UP001470230"/>
    </source>
</evidence>
<proteinExistence type="predicted"/>
<dbReference type="Proteomes" id="UP001470230">
    <property type="component" value="Unassembled WGS sequence"/>
</dbReference>
<evidence type="ECO:0000313" key="2">
    <source>
        <dbReference type="EMBL" id="KAK8835827.1"/>
    </source>
</evidence>